<keyword evidence="2" id="KW-1185">Reference proteome</keyword>
<dbReference type="Gene3D" id="3.40.50.2300">
    <property type="match status" value="1"/>
</dbReference>
<sequence length="373" mass="43109">MKKYNILIIEDQMEQFERYKEVLDYDDDLSNKYSLINAKTVEEAKTIISNTTIHASILDLEIPLNKDEQTMIKNGEDLLIEILEEKRFPIFVVSGNAESLDKTKLPPHVEPLIKESNVYEEVFNKFDTINGLLDITTIIPEAIEDIGKDFTTGFWELWSNWKVLEKRFKISSEKEKLVLKRYLCAHMMESWLANDIFGEIHHTEFYTYPLIRESIYTGDIIEYEDSFWIVVTPPCDLSNGCYPENLTLLKCEGDGSDTKNRIGAFSSATTDAKRLEKKEKIIKLFTAPEVSKHYLPAWDDKLGPQNIMFKKIRTIEFSESKRKDIQKSRVAAVSSHILPYIMQRYGAYVSRVGQPSVMADAYIDYMIDVLSSS</sequence>
<dbReference type="InterPro" id="IPR011006">
    <property type="entry name" value="CheY-like_superfamily"/>
</dbReference>
<evidence type="ECO:0000313" key="2">
    <source>
        <dbReference type="Proteomes" id="UP000322509"/>
    </source>
</evidence>
<dbReference type="EMBL" id="CP043550">
    <property type="protein sequence ID" value="QEO57747.1"/>
    <property type="molecule type" value="Genomic_DNA"/>
</dbReference>
<evidence type="ECO:0008006" key="3">
    <source>
        <dbReference type="Google" id="ProtNLM"/>
    </source>
</evidence>
<accession>A0ABX5ZI93</accession>
<protein>
    <recommendedName>
        <fullName evidence="3">Response regulator</fullName>
    </recommendedName>
</protein>
<organism evidence="1 2">
    <name type="scientific">Francisella marina</name>
    <dbReference type="NCBI Taxonomy" id="2249302"/>
    <lineage>
        <taxon>Bacteria</taxon>
        <taxon>Pseudomonadati</taxon>
        <taxon>Pseudomonadota</taxon>
        <taxon>Gammaproteobacteria</taxon>
        <taxon>Thiotrichales</taxon>
        <taxon>Francisellaceae</taxon>
        <taxon>Francisella</taxon>
    </lineage>
</organism>
<dbReference type="SUPFAM" id="SSF52172">
    <property type="entry name" value="CheY-like"/>
    <property type="match status" value="1"/>
</dbReference>
<dbReference type="Proteomes" id="UP000322509">
    <property type="component" value="Chromosome"/>
</dbReference>
<evidence type="ECO:0000313" key="1">
    <source>
        <dbReference type="EMBL" id="QEO57747.1"/>
    </source>
</evidence>
<dbReference type="RefSeq" id="WP_149368882.1">
    <property type="nucleotide sequence ID" value="NZ_CP043550.1"/>
</dbReference>
<name>A0ABX5ZI93_9GAMM</name>
<gene>
    <name evidence="1" type="ORF">F0R74_07725</name>
</gene>
<reference evidence="1 2" key="1">
    <citation type="submission" date="2019-09" db="EMBL/GenBank/DDBJ databases">
        <title>Complete genome sequence of Francisella marina E103-15.</title>
        <authorList>
            <person name="Tekedar H.C."/>
            <person name="Griffin M.J."/>
            <person name="Waldbieser G.C."/>
            <person name="Soto E."/>
        </authorList>
    </citation>
    <scope>NUCLEOTIDE SEQUENCE [LARGE SCALE GENOMIC DNA]</scope>
    <source>
        <strain evidence="1 2">E103-15</strain>
    </source>
</reference>
<proteinExistence type="predicted"/>